<feature type="domain" description="Secretion system C-terminal sorting" evidence="2">
    <location>
        <begin position="296"/>
        <end position="371"/>
    </location>
</feature>
<dbReference type="Proteomes" id="UP000779507">
    <property type="component" value="Unassembled WGS sequence"/>
</dbReference>
<comment type="caution">
    <text evidence="3">The sequence shown here is derived from an EMBL/GenBank/DDBJ whole genome shotgun (WGS) entry which is preliminary data.</text>
</comment>
<dbReference type="Pfam" id="PF18962">
    <property type="entry name" value="Por_Secre_tail"/>
    <property type="match status" value="1"/>
</dbReference>
<name>A0ABX2FVA5_9BACT</name>
<keyword evidence="1" id="KW-0732">Signal</keyword>
<evidence type="ECO:0000256" key="1">
    <source>
        <dbReference type="SAM" id="SignalP"/>
    </source>
</evidence>
<dbReference type="NCBIfam" id="TIGR04183">
    <property type="entry name" value="Por_Secre_tail"/>
    <property type="match status" value="1"/>
</dbReference>
<keyword evidence="4" id="KW-1185">Reference proteome</keyword>
<gene>
    <name evidence="3" type="ORF">HNP98_003919</name>
</gene>
<evidence type="ECO:0000313" key="4">
    <source>
        <dbReference type="Proteomes" id="UP000779507"/>
    </source>
</evidence>
<dbReference type="InterPro" id="IPR026444">
    <property type="entry name" value="Secre_tail"/>
</dbReference>
<sequence length="373" mass="37733">MKNLFSLLTAGTLALGALSAQAQFTVDGVLSSTEIGTGVGKYQLAGSYTGTHLEADRGLQALYVGYTATTLNIMVVGVGESASGNYRALILYLNTAGRTGTAKGTKLIGGNDGPSPLVHKPTLDMEVDYGFRASIGATSNTASDVYFSRVSYVTGTTIAPGTDSYIGQGSKAGAQVVAGSSTADLAGSKFAYKNAGTITTNTANNGFEVEIPLTMLGTATSPVTVGSTIDLFAAFTDGGGVFTSADIIPQVAGRTTAFGADPDFTLIPGTQAVSFVLGTGALASRAGVATGLGFGVYPNPAEQAAATAAYLVPSGRQDVALSVYNTMGQLVRSVARGPQVGPQQVSLGALPAGAYLVRLQVGDQATSRTLLVH</sequence>
<reference evidence="3 4" key="1">
    <citation type="submission" date="2020-05" db="EMBL/GenBank/DDBJ databases">
        <title>Genomic Encyclopedia of Type Strains, Phase IV (KMG-V): Genome sequencing to study the core and pangenomes of soil and plant-associated prokaryotes.</title>
        <authorList>
            <person name="Whitman W."/>
        </authorList>
    </citation>
    <scope>NUCLEOTIDE SEQUENCE [LARGE SCALE GENOMIC DNA]</scope>
    <source>
        <strain evidence="3 4">9A</strain>
    </source>
</reference>
<evidence type="ECO:0000313" key="3">
    <source>
        <dbReference type="EMBL" id="NRT21074.1"/>
    </source>
</evidence>
<dbReference type="EMBL" id="JABSNP010000025">
    <property type="protein sequence ID" value="NRT21074.1"/>
    <property type="molecule type" value="Genomic_DNA"/>
</dbReference>
<protein>
    <recommendedName>
        <fullName evidence="2">Secretion system C-terminal sorting domain-containing protein</fullName>
    </recommendedName>
</protein>
<proteinExistence type="predicted"/>
<feature type="chain" id="PRO_5046482911" description="Secretion system C-terminal sorting domain-containing protein" evidence="1">
    <location>
        <begin position="23"/>
        <end position="373"/>
    </location>
</feature>
<organism evidence="3 4">
    <name type="scientific">Hymenobacter caeli</name>
    <dbReference type="NCBI Taxonomy" id="2735894"/>
    <lineage>
        <taxon>Bacteria</taxon>
        <taxon>Pseudomonadati</taxon>
        <taxon>Bacteroidota</taxon>
        <taxon>Cytophagia</taxon>
        <taxon>Cytophagales</taxon>
        <taxon>Hymenobacteraceae</taxon>
        <taxon>Hymenobacter</taxon>
    </lineage>
</organism>
<evidence type="ECO:0000259" key="2">
    <source>
        <dbReference type="Pfam" id="PF18962"/>
    </source>
</evidence>
<dbReference type="RefSeq" id="WP_173811836.1">
    <property type="nucleotide sequence ID" value="NZ_JABSNP010000025.1"/>
</dbReference>
<feature type="signal peptide" evidence="1">
    <location>
        <begin position="1"/>
        <end position="22"/>
    </location>
</feature>
<accession>A0ABX2FVA5</accession>